<evidence type="ECO:0000259" key="5">
    <source>
        <dbReference type="Pfam" id="PF08531"/>
    </source>
</evidence>
<evidence type="ECO:0000259" key="6">
    <source>
        <dbReference type="Pfam" id="PF17389"/>
    </source>
</evidence>
<evidence type="ECO:0000259" key="7">
    <source>
        <dbReference type="Pfam" id="PF17390"/>
    </source>
</evidence>
<dbReference type="OrthoDB" id="9815108at2"/>
<dbReference type="EC" id="3.2.1.40" evidence="2"/>
<dbReference type="PANTHER" id="PTHR33307:SF6">
    <property type="entry name" value="ALPHA-RHAMNOSIDASE (EUROFUNG)-RELATED"/>
    <property type="match status" value="1"/>
</dbReference>
<feature type="domain" description="Alpha-L-rhamnosidase six-hairpin glycosidase" evidence="6">
    <location>
        <begin position="727"/>
        <end position="1095"/>
    </location>
</feature>
<keyword evidence="9" id="KW-1185">Reference proteome</keyword>
<sequence length="1210" mass="136812">MKTNLLNSKFLQVVCILYFSFGWSQSTIQHLQTEYQIQPLGIDIGTPRFSWQMETDLSKKGQMQTAYQITVVDESKTITWDSGKIENGNSLAIAYDGQDLEPTTRYTWEVKVWDEEGKLSSKKSWFETGLMDADPNSNQWNGAQWIGGSDEDLVLYSHYLSVFNMEYGLRLDKKTNSGKASFVFGANDTRLMNRNMNIQGAEVGKDQSYIRFELDISKVDGTENGLAIFNVYRVGYTPEDSNTKAFKSYDIPLALINQGNKYNKHTFYTECNFGLFEVFLNGTSNEHKISGNDDSLPPPRGKVGFNLNPVGKGNDYISFPMVADIGFYVAAGQKATFSDVQIKNFREPSNALFNEDLKKNEYDGIFTSAITSHPIFSVTESGYQLSANEAPIFVVADPSKNASPILRNAFAAEDKEIAKARVYITARGIYELYLNGKRVGEDYFNPGLTQYNKTQMYQTYDVTSEISSGGQNVWGVWLGEGWWSGNITYSGENWNYFGDRQSLLAQLVITYTDGSEQIIKTNEADWKLFTDGPVRYGSFFQGEVYDARKDMEINDWSAKGYNDSIWKPAVQVPLDGNTYQTQDFNYKDLKLIGQIGENASIVKELTPVNVEEVRPGVFVYDMNQNMVGFPKIELPPGQAGDTITLRYAEVKYPDLSEYQKNTGMVMLENIRAALTQDIYIRKGGQETIQPRFTFHGYRYLEITGIDKAVPLKDVKGLVVSSIKEIASKYESSNELVNKLWENITWSLRGNFLSIPTDTPARNERMGWSGDINVFSEASTYLANVAPFLDRHMLAMRDVQREDGRFTDVAPVGGGFGGTLWGSAGIIVAWEVYQQYGDLALLGEHYDAMKRYVEFLNSKIDSETGVINEGPLGDWLSPEGYKNEDTMFWTVYHLRDLEIMAEAAELLNKPADVEKFRNQYEERKKFLNATYFDETTGKTLHLGNQSMRFGPPLPPEMTKKAGDFVDTQASYAIPLNFDVLNDQNKEKVITNLVATIQRPNKDELGAERPEYSLMTGFIGTASLNHALSENGEHEVAYKLLQQTSYPSWLYSVKNGATTIWERLNSYTVENGFGGNNSMNSFNHYSFGAVAAWMYNYSLGIQRDPNTPGFKHFVLEPTPDPTKEMTFAKGYYDSMYGRISSEWQWENEGWKYMVTVPANTTATLRMPIESINKITVAGKKIKKAKGVRILPMQNHKVVLELTSGSYQFEIKK</sequence>
<gene>
    <name evidence="8" type="ORF">SAMN04488008_103249</name>
</gene>
<comment type="catalytic activity">
    <reaction evidence="1">
        <text>Hydrolysis of terminal non-reducing alpha-L-rhamnose residues in alpha-L-rhamnosides.</text>
        <dbReference type="EC" id="3.2.1.40"/>
    </reaction>
</comment>
<dbReference type="InterPro" id="IPR013737">
    <property type="entry name" value="Bac_rhamnosid_N"/>
</dbReference>
<evidence type="ECO:0000313" key="8">
    <source>
        <dbReference type="EMBL" id="SEL25623.1"/>
    </source>
</evidence>
<keyword evidence="3" id="KW-0378">Hydrolase</keyword>
<dbReference type="SUPFAM" id="SSF48208">
    <property type="entry name" value="Six-hairpin glycosidases"/>
    <property type="match status" value="1"/>
</dbReference>
<dbReference type="InterPro" id="IPR008928">
    <property type="entry name" value="6-hairpin_glycosidase_sf"/>
</dbReference>
<dbReference type="InterPro" id="IPR013783">
    <property type="entry name" value="Ig-like_fold"/>
</dbReference>
<evidence type="ECO:0000259" key="4">
    <source>
        <dbReference type="Pfam" id="PF05592"/>
    </source>
</evidence>
<evidence type="ECO:0000256" key="3">
    <source>
        <dbReference type="ARBA" id="ARBA00022801"/>
    </source>
</evidence>
<dbReference type="Gene3D" id="1.50.10.10">
    <property type="match status" value="1"/>
</dbReference>
<feature type="domain" description="Alpha-L-rhamnosidase C-terminal" evidence="7">
    <location>
        <begin position="1098"/>
        <end position="1173"/>
    </location>
</feature>
<dbReference type="RefSeq" id="WP_091622480.1">
    <property type="nucleotide sequence ID" value="NZ_FNZN01000003.1"/>
</dbReference>
<name>A0A1H7NQ06_9FLAO</name>
<evidence type="ECO:0000313" key="9">
    <source>
        <dbReference type="Proteomes" id="UP000198990"/>
    </source>
</evidence>
<dbReference type="Pfam" id="PF17389">
    <property type="entry name" value="Bac_rhamnosid6H"/>
    <property type="match status" value="1"/>
</dbReference>
<dbReference type="InterPro" id="IPR008902">
    <property type="entry name" value="Rhamnosid_concanavalin"/>
</dbReference>
<proteinExistence type="predicted"/>
<dbReference type="GO" id="GO:0005975">
    <property type="term" value="P:carbohydrate metabolic process"/>
    <property type="evidence" value="ECO:0007669"/>
    <property type="project" value="InterPro"/>
</dbReference>
<dbReference type="Gene3D" id="2.60.120.260">
    <property type="entry name" value="Galactose-binding domain-like"/>
    <property type="match status" value="2"/>
</dbReference>
<dbReference type="GO" id="GO:0030596">
    <property type="term" value="F:alpha-L-rhamnosidase activity"/>
    <property type="evidence" value="ECO:0007669"/>
    <property type="project" value="UniProtKB-EC"/>
</dbReference>
<organism evidence="8 9">
    <name type="scientific">Maribacter orientalis</name>
    <dbReference type="NCBI Taxonomy" id="228957"/>
    <lineage>
        <taxon>Bacteria</taxon>
        <taxon>Pseudomonadati</taxon>
        <taxon>Bacteroidota</taxon>
        <taxon>Flavobacteriia</taxon>
        <taxon>Flavobacteriales</taxon>
        <taxon>Flavobacteriaceae</taxon>
        <taxon>Maribacter</taxon>
    </lineage>
</organism>
<dbReference type="Pfam" id="PF08531">
    <property type="entry name" value="Bac_rhamnosid_N"/>
    <property type="match status" value="1"/>
</dbReference>
<feature type="domain" description="Alpha-L-rhamnosidase concanavalin-like" evidence="4">
    <location>
        <begin position="612"/>
        <end position="719"/>
    </location>
</feature>
<dbReference type="STRING" id="228957.SAMN04488008_103249"/>
<dbReference type="Gene3D" id="2.60.40.10">
    <property type="entry name" value="Immunoglobulins"/>
    <property type="match status" value="1"/>
</dbReference>
<dbReference type="EMBL" id="FNZN01000003">
    <property type="protein sequence ID" value="SEL25623.1"/>
    <property type="molecule type" value="Genomic_DNA"/>
</dbReference>
<dbReference type="AlphaFoldDB" id="A0A1H7NQ06"/>
<dbReference type="InterPro" id="IPR035398">
    <property type="entry name" value="Bac_rhamnosid_C"/>
</dbReference>
<accession>A0A1H7NQ06</accession>
<dbReference type="Proteomes" id="UP000198990">
    <property type="component" value="Unassembled WGS sequence"/>
</dbReference>
<dbReference type="Gene3D" id="2.60.420.10">
    <property type="entry name" value="Maltose phosphorylase, domain 3"/>
    <property type="match status" value="1"/>
</dbReference>
<evidence type="ECO:0000256" key="2">
    <source>
        <dbReference type="ARBA" id="ARBA00012652"/>
    </source>
</evidence>
<dbReference type="PANTHER" id="PTHR33307">
    <property type="entry name" value="ALPHA-RHAMNOSIDASE (EUROFUNG)"/>
    <property type="match status" value="1"/>
</dbReference>
<dbReference type="Pfam" id="PF05592">
    <property type="entry name" value="Bac_rhamnosid"/>
    <property type="match status" value="1"/>
</dbReference>
<dbReference type="InterPro" id="IPR012341">
    <property type="entry name" value="6hp_glycosidase-like_sf"/>
</dbReference>
<dbReference type="PIRSF" id="PIRSF010631">
    <property type="entry name" value="A-rhamnsds"/>
    <property type="match status" value="1"/>
</dbReference>
<reference evidence="9" key="1">
    <citation type="submission" date="2016-10" db="EMBL/GenBank/DDBJ databases">
        <authorList>
            <person name="Varghese N."/>
            <person name="Submissions S."/>
        </authorList>
    </citation>
    <scope>NUCLEOTIDE SEQUENCE [LARGE SCALE GENOMIC DNA]</scope>
    <source>
        <strain evidence="9">DSM 16471</strain>
    </source>
</reference>
<dbReference type="Pfam" id="PF17390">
    <property type="entry name" value="Bac_rhamnosid_C"/>
    <property type="match status" value="1"/>
</dbReference>
<dbReference type="Pfam" id="PF25788">
    <property type="entry name" value="Ig_Rha78A_N"/>
    <property type="match status" value="1"/>
</dbReference>
<evidence type="ECO:0000256" key="1">
    <source>
        <dbReference type="ARBA" id="ARBA00001445"/>
    </source>
</evidence>
<dbReference type="InterPro" id="IPR016007">
    <property type="entry name" value="Alpha_rhamnosid"/>
</dbReference>
<dbReference type="InterPro" id="IPR035396">
    <property type="entry name" value="Bac_rhamnosid6H"/>
</dbReference>
<protein>
    <recommendedName>
        <fullName evidence="2">alpha-L-rhamnosidase</fullName>
        <ecNumber evidence="2">3.2.1.40</ecNumber>
    </recommendedName>
</protein>
<feature type="domain" description="Bacterial alpha-L-rhamnosidase N-terminal" evidence="5">
    <location>
        <begin position="415"/>
        <end position="582"/>
    </location>
</feature>